<name>A0AAV5D7B1_ELECO</name>
<reference evidence="10" key="2">
    <citation type="submission" date="2021-12" db="EMBL/GenBank/DDBJ databases">
        <title>Resequencing data analysis of finger millet.</title>
        <authorList>
            <person name="Hatakeyama M."/>
            <person name="Aluri S."/>
            <person name="Balachadran M.T."/>
            <person name="Sivarajan S.R."/>
            <person name="Poveda L."/>
            <person name="Shimizu-Inatsugi R."/>
            <person name="Schlapbach R."/>
            <person name="Sreeman S.M."/>
            <person name="Shimizu K.K."/>
        </authorList>
    </citation>
    <scope>NUCLEOTIDE SEQUENCE</scope>
</reference>
<evidence type="ECO:0000313" key="11">
    <source>
        <dbReference type="Proteomes" id="UP001054889"/>
    </source>
</evidence>
<evidence type="ECO:0000256" key="5">
    <source>
        <dbReference type="ARBA" id="ARBA00022989"/>
    </source>
</evidence>
<evidence type="ECO:0000313" key="10">
    <source>
        <dbReference type="EMBL" id="GJN06301.1"/>
    </source>
</evidence>
<keyword evidence="3" id="KW-0808">Transferase</keyword>
<feature type="transmembrane region" description="Helical" evidence="8">
    <location>
        <begin position="152"/>
        <end position="178"/>
    </location>
</feature>
<accession>A0AAV5D7B1</accession>
<organism evidence="10 11">
    <name type="scientific">Eleusine coracana subsp. coracana</name>
    <dbReference type="NCBI Taxonomy" id="191504"/>
    <lineage>
        <taxon>Eukaryota</taxon>
        <taxon>Viridiplantae</taxon>
        <taxon>Streptophyta</taxon>
        <taxon>Embryophyta</taxon>
        <taxon>Tracheophyta</taxon>
        <taxon>Spermatophyta</taxon>
        <taxon>Magnoliopsida</taxon>
        <taxon>Liliopsida</taxon>
        <taxon>Poales</taxon>
        <taxon>Poaceae</taxon>
        <taxon>PACMAD clade</taxon>
        <taxon>Chloridoideae</taxon>
        <taxon>Cynodonteae</taxon>
        <taxon>Eleusininae</taxon>
        <taxon>Eleusine</taxon>
    </lineage>
</organism>
<feature type="transmembrane region" description="Helical" evidence="8">
    <location>
        <begin position="90"/>
        <end position="109"/>
    </location>
</feature>
<dbReference type="AlphaFoldDB" id="A0AAV5D7B1"/>
<evidence type="ECO:0000256" key="7">
    <source>
        <dbReference type="ARBA" id="ARBA00023315"/>
    </source>
</evidence>
<evidence type="ECO:0000256" key="4">
    <source>
        <dbReference type="ARBA" id="ARBA00022692"/>
    </source>
</evidence>
<dbReference type="PANTHER" id="PTHR31595:SF35">
    <property type="entry name" value="OSJNBA0009K15.16 PROTEIN"/>
    <property type="match status" value="1"/>
</dbReference>
<evidence type="ECO:0000256" key="1">
    <source>
        <dbReference type="ARBA" id="ARBA00004141"/>
    </source>
</evidence>
<evidence type="ECO:0000256" key="2">
    <source>
        <dbReference type="ARBA" id="ARBA00007282"/>
    </source>
</evidence>
<comment type="similarity">
    <text evidence="2">Belongs to the wax synthase family.</text>
</comment>
<dbReference type="GO" id="GO:0006629">
    <property type="term" value="P:lipid metabolic process"/>
    <property type="evidence" value="ECO:0007669"/>
    <property type="project" value="InterPro"/>
</dbReference>
<keyword evidence="5 8" id="KW-1133">Transmembrane helix</keyword>
<dbReference type="Proteomes" id="UP001054889">
    <property type="component" value="Unassembled WGS sequence"/>
</dbReference>
<evidence type="ECO:0000256" key="6">
    <source>
        <dbReference type="ARBA" id="ARBA00023136"/>
    </source>
</evidence>
<dbReference type="Pfam" id="PF13813">
    <property type="entry name" value="MBOAT_2"/>
    <property type="match status" value="1"/>
</dbReference>
<keyword evidence="4 8" id="KW-0812">Transmembrane</keyword>
<comment type="subcellular location">
    <subcellularLocation>
        <location evidence="1">Membrane</location>
        <topology evidence="1">Multi-pass membrane protein</topology>
    </subcellularLocation>
</comment>
<dbReference type="GO" id="GO:0008374">
    <property type="term" value="F:O-acyltransferase activity"/>
    <property type="evidence" value="ECO:0007669"/>
    <property type="project" value="InterPro"/>
</dbReference>
<dbReference type="EMBL" id="BQKI01000012">
    <property type="protein sequence ID" value="GJN06301.1"/>
    <property type="molecule type" value="Genomic_DNA"/>
</dbReference>
<evidence type="ECO:0000259" key="9">
    <source>
        <dbReference type="Pfam" id="PF13813"/>
    </source>
</evidence>
<protein>
    <recommendedName>
        <fullName evidence="9">Wax synthase domain-containing protein</fullName>
    </recommendedName>
</protein>
<feature type="domain" description="Wax synthase" evidence="9">
    <location>
        <begin position="183"/>
        <end position="267"/>
    </location>
</feature>
<reference evidence="10" key="1">
    <citation type="journal article" date="2018" name="DNA Res.">
        <title>Multiple hybrid de novo genome assembly of finger millet, an orphan allotetraploid crop.</title>
        <authorList>
            <person name="Hatakeyama M."/>
            <person name="Aluri S."/>
            <person name="Balachadran M.T."/>
            <person name="Sivarajan S.R."/>
            <person name="Patrignani A."/>
            <person name="Gruter S."/>
            <person name="Poveda L."/>
            <person name="Shimizu-Inatsugi R."/>
            <person name="Baeten J."/>
            <person name="Francoijs K.J."/>
            <person name="Nataraja K.N."/>
            <person name="Reddy Y.A.N."/>
            <person name="Phadnis S."/>
            <person name="Ravikumar R.L."/>
            <person name="Schlapbach R."/>
            <person name="Sreeman S.M."/>
            <person name="Shimizu K.K."/>
        </authorList>
    </citation>
    <scope>NUCLEOTIDE SEQUENCE</scope>
</reference>
<evidence type="ECO:0000256" key="3">
    <source>
        <dbReference type="ARBA" id="ARBA00022679"/>
    </source>
</evidence>
<dbReference type="GO" id="GO:0016020">
    <property type="term" value="C:membrane"/>
    <property type="evidence" value="ECO:0007669"/>
    <property type="project" value="UniProtKB-SubCell"/>
</dbReference>
<feature type="transmembrane region" description="Helical" evidence="8">
    <location>
        <begin position="38"/>
        <end position="57"/>
    </location>
</feature>
<keyword evidence="7" id="KW-0012">Acyltransferase</keyword>
<proteinExistence type="inferred from homology"/>
<gene>
    <name evidence="10" type="primary">ga24016</name>
    <name evidence="10" type="ORF">PR202_ga24016</name>
</gene>
<feature type="transmembrane region" description="Helical" evidence="8">
    <location>
        <begin position="261"/>
        <end position="280"/>
    </location>
</feature>
<feature type="transmembrane region" description="Helical" evidence="8">
    <location>
        <begin position="64"/>
        <end position="84"/>
    </location>
</feature>
<dbReference type="InterPro" id="IPR044851">
    <property type="entry name" value="Wax_synthase"/>
</dbReference>
<dbReference type="InterPro" id="IPR032805">
    <property type="entry name" value="Wax_synthase_dom"/>
</dbReference>
<sequence>MEVLRGDSTVPTVSLAVVVPAAALYAQAASARLPPGLGRLAALLPVIAFFAAVPLIFSSSILRFVAGFFLGWLGTFKLALLAAARGPLDPALPAVPFLFTALFPVKLITTNNNRPASTTTTTTTSSTSGGGSFVSLLHLYRYMDTLHVYLRYTVYCLHLYLLLDLLIPCTALLGRLVLGMELEPQFDRPYLASSLREFWGRRWNLMVSAVLRAAVYDPVRSLAAGRNKNNKEVAAAASFLVSGVMHEAMACYLLLRPPTGEMVAFFLLHCAFCLVEDRCVRMWRAMGWPAPPRVVTFLGLAAFMAVTMFWLFLPPVCRDGGEEMLRAEWAAVPAFFLGAAQKLLPRYVLYMLFTCFVDESSSLDLTTLDSLKVLGFPCAGLDERQRVHQV</sequence>
<dbReference type="PANTHER" id="PTHR31595">
    <property type="entry name" value="LONG-CHAIN-ALCOHOL O-FATTY-ACYLTRANSFERASE 3-RELATED"/>
    <property type="match status" value="1"/>
</dbReference>
<keyword evidence="6 8" id="KW-0472">Membrane</keyword>
<feature type="transmembrane region" description="Helical" evidence="8">
    <location>
        <begin position="292"/>
        <end position="313"/>
    </location>
</feature>
<keyword evidence="11" id="KW-1185">Reference proteome</keyword>
<comment type="caution">
    <text evidence="10">The sequence shown here is derived from an EMBL/GenBank/DDBJ whole genome shotgun (WGS) entry which is preliminary data.</text>
</comment>
<evidence type="ECO:0000256" key="8">
    <source>
        <dbReference type="SAM" id="Phobius"/>
    </source>
</evidence>